<name>A0A368KYJ2_9BACT</name>
<evidence type="ECO:0000313" key="1">
    <source>
        <dbReference type="EMBL" id="RCS54877.1"/>
    </source>
</evidence>
<sequence>MQKREWTSVAWETDGTGSDQSLLLLLDAIEQVAGSMRREFVDGMWEDAVANAWLDAFESGQDRFTWSELQNFVNNHRRRDLRSSQSQPIAHPVADRHSIAREIPDEILKEAFSQSMATKLTHEYYHNPLSDQSVGIRQALMQKYGLSQSKFYDLLAEGISLVLKFLEENGYFSD</sequence>
<dbReference type="EMBL" id="QPEX01000010">
    <property type="protein sequence ID" value="RCS54877.1"/>
    <property type="molecule type" value="Genomic_DNA"/>
</dbReference>
<dbReference type="Proteomes" id="UP000253562">
    <property type="component" value="Unassembled WGS sequence"/>
</dbReference>
<evidence type="ECO:0000313" key="2">
    <source>
        <dbReference type="Proteomes" id="UP000253562"/>
    </source>
</evidence>
<reference evidence="1 2" key="1">
    <citation type="submission" date="2018-07" db="EMBL/GenBank/DDBJ databases">
        <title>Comparative genomes isolates from brazilian mangrove.</title>
        <authorList>
            <person name="De Araujo J.E."/>
            <person name="Taketani R.G."/>
            <person name="Silva M.C.P."/>
            <person name="Lourenco M.V."/>
            <person name="Oliveira V.M."/>
            <person name="Andreote F.D."/>
        </authorList>
    </citation>
    <scope>NUCLEOTIDE SEQUENCE [LARGE SCALE GENOMIC DNA]</scope>
    <source>
        <strain evidence="1 2">HEX PRIS-MGV</strain>
    </source>
</reference>
<comment type="caution">
    <text evidence="1">The sequence shown here is derived from an EMBL/GenBank/DDBJ whole genome shotgun (WGS) entry which is preliminary data.</text>
</comment>
<proteinExistence type="predicted"/>
<accession>A0A368KYJ2</accession>
<gene>
    <name evidence="1" type="ORF">DTL42_07130</name>
</gene>
<protein>
    <submittedName>
        <fullName evidence="1">Uncharacterized protein</fullName>
    </submittedName>
</protein>
<dbReference type="AlphaFoldDB" id="A0A368KYJ2"/>
<dbReference type="RefSeq" id="WP_114367940.1">
    <property type="nucleotide sequence ID" value="NZ_QPEX01000010.1"/>
</dbReference>
<organism evidence="1 2">
    <name type="scientific">Bremerella cremea</name>
    <dbReference type="NCBI Taxonomy" id="1031537"/>
    <lineage>
        <taxon>Bacteria</taxon>
        <taxon>Pseudomonadati</taxon>
        <taxon>Planctomycetota</taxon>
        <taxon>Planctomycetia</taxon>
        <taxon>Pirellulales</taxon>
        <taxon>Pirellulaceae</taxon>
        <taxon>Bremerella</taxon>
    </lineage>
</organism>